<dbReference type="OrthoDB" id="7862028at2"/>
<accession>A0A3A8B9L9</accession>
<evidence type="ECO:0008006" key="4">
    <source>
        <dbReference type="Google" id="ProtNLM"/>
    </source>
</evidence>
<evidence type="ECO:0000313" key="3">
    <source>
        <dbReference type="Proteomes" id="UP000281128"/>
    </source>
</evidence>
<reference evidence="2 3" key="1">
    <citation type="submission" date="2018-09" db="EMBL/GenBank/DDBJ databases">
        <title>Roseovarius spongiae sp. nov., isolated from a marine sponge.</title>
        <authorList>
            <person name="Zhuang L."/>
            <person name="Luo L."/>
        </authorList>
    </citation>
    <scope>NUCLEOTIDE SEQUENCE [LARGE SCALE GENOMIC DNA]</scope>
    <source>
        <strain evidence="2 3">HN-E21</strain>
    </source>
</reference>
<organism evidence="2 3">
    <name type="scientific">Roseovarius spongiae</name>
    <dbReference type="NCBI Taxonomy" id="2320272"/>
    <lineage>
        <taxon>Bacteria</taxon>
        <taxon>Pseudomonadati</taxon>
        <taxon>Pseudomonadota</taxon>
        <taxon>Alphaproteobacteria</taxon>
        <taxon>Rhodobacterales</taxon>
        <taxon>Roseobacteraceae</taxon>
        <taxon>Roseovarius</taxon>
    </lineage>
</organism>
<feature type="region of interest" description="Disordered" evidence="1">
    <location>
        <begin position="1"/>
        <end position="21"/>
    </location>
</feature>
<sequence length="124" mass="13646">MTAQVHLAASTGEDPAPHSLPSGGEAYLHEVLAYTGGEKDVYRFRFVSEGFDPDESDFDALQRDLAFLCDVIALPRVADLGPEPRQLVISLADRETEFGVPAPGARQVFEAFSIEGNRCIWEMF</sequence>
<dbReference type="Pfam" id="PF20107">
    <property type="entry name" value="DUF6497"/>
    <property type="match status" value="1"/>
</dbReference>
<evidence type="ECO:0000313" key="2">
    <source>
        <dbReference type="EMBL" id="RKF14913.1"/>
    </source>
</evidence>
<protein>
    <recommendedName>
        <fullName evidence="4">Acetolactate synthase</fullName>
    </recommendedName>
</protein>
<dbReference type="RefSeq" id="WP_121165858.1">
    <property type="nucleotide sequence ID" value="NZ_RAPE01000002.1"/>
</dbReference>
<dbReference type="AlphaFoldDB" id="A0A3A8B9L9"/>
<dbReference type="Proteomes" id="UP000281128">
    <property type="component" value="Unassembled WGS sequence"/>
</dbReference>
<dbReference type="InterPro" id="IPR045467">
    <property type="entry name" value="DUF6497"/>
</dbReference>
<proteinExistence type="predicted"/>
<gene>
    <name evidence="2" type="ORF">D6850_08580</name>
</gene>
<comment type="caution">
    <text evidence="2">The sequence shown here is derived from an EMBL/GenBank/DDBJ whole genome shotgun (WGS) entry which is preliminary data.</text>
</comment>
<dbReference type="EMBL" id="RAPE01000002">
    <property type="protein sequence ID" value="RKF14913.1"/>
    <property type="molecule type" value="Genomic_DNA"/>
</dbReference>
<keyword evidence="3" id="KW-1185">Reference proteome</keyword>
<evidence type="ECO:0000256" key="1">
    <source>
        <dbReference type="SAM" id="MobiDB-lite"/>
    </source>
</evidence>
<name>A0A3A8B9L9_9RHOB</name>